<organism evidence="2 3">
    <name type="scientific">Pseudonocardia eucalypti</name>
    <dbReference type="NCBI Taxonomy" id="648755"/>
    <lineage>
        <taxon>Bacteria</taxon>
        <taxon>Bacillati</taxon>
        <taxon>Actinomycetota</taxon>
        <taxon>Actinomycetes</taxon>
        <taxon>Pseudonocardiales</taxon>
        <taxon>Pseudonocardiaceae</taxon>
        <taxon>Pseudonocardia</taxon>
    </lineage>
</organism>
<proteinExistence type="predicted"/>
<sequence length="289" mass="31770">MRLLWCPLRNDEAERVRMQGMKPLPMPIRIAAGLVVTALEEAQELPRKITEFPVTAVSQALQASMRLQQRVTELAIKGDRALGSLRPVPEAPEWARFDEDEDDAGDSRFFGSEHGRPNGLANGLRAPLSTPPKVTPVRILPDPDEDDAAEALPSPRPPTEASDLPAVQPDAKPASKPTAPARAERRKAERQKADPSKTEPSKTEPSKTEPSKVGRQKVEPEKAAKAEKSAGGPSGLEEYEQWSLPQLRARFRNLTLPQLEALLAWETGHQDRPPYVTMLSNRIASVSGR</sequence>
<dbReference type="Proteomes" id="UP001428817">
    <property type="component" value="Unassembled WGS sequence"/>
</dbReference>
<dbReference type="EMBL" id="BAABJP010000007">
    <property type="protein sequence ID" value="GAA5151935.1"/>
    <property type="molecule type" value="Genomic_DNA"/>
</dbReference>
<dbReference type="NCBIfam" id="NF033649">
    <property type="entry name" value="LipDrop_Rv1109c"/>
    <property type="match status" value="1"/>
</dbReference>
<feature type="compositionally biased region" description="Basic and acidic residues" evidence="1">
    <location>
        <begin position="182"/>
        <end position="228"/>
    </location>
</feature>
<comment type="caution">
    <text evidence="2">The sequence shown here is derived from an EMBL/GenBank/DDBJ whole genome shotgun (WGS) entry which is preliminary data.</text>
</comment>
<protein>
    <submittedName>
        <fullName evidence="2">Lipid droplet-associated protein</fullName>
    </submittedName>
</protein>
<evidence type="ECO:0000313" key="2">
    <source>
        <dbReference type="EMBL" id="GAA5151935.1"/>
    </source>
</evidence>
<accession>A0ABP9PTG3</accession>
<keyword evidence="3" id="KW-1185">Reference proteome</keyword>
<evidence type="ECO:0000313" key="3">
    <source>
        <dbReference type="Proteomes" id="UP001428817"/>
    </source>
</evidence>
<evidence type="ECO:0000256" key="1">
    <source>
        <dbReference type="SAM" id="MobiDB-lite"/>
    </source>
</evidence>
<name>A0ABP9PTG3_9PSEU</name>
<dbReference type="InterPro" id="IPR047728">
    <property type="entry name" value="LipDrop-assoc"/>
</dbReference>
<feature type="region of interest" description="Disordered" evidence="1">
    <location>
        <begin position="92"/>
        <end position="237"/>
    </location>
</feature>
<reference evidence="3" key="1">
    <citation type="journal article" date="2019" name="Int. J. Syst. Evol. Microbiol.">
        <title>The Global Catalogue of Microorganisms (GCM) 10K type strain sequencing project: providing services to taxonomists for standard genome sequencing and annotation.</title>
        <authorList>
            <consortium name="The Broad Institute Genomics Platform"/>
            <consortium name="The Broad Institute Genome Sequencing Center for Infectious Disease"/>
            <person name="Wu L."/>
            <person name="Ma J."/>
        </authorList>
    </citation>
    <scope>NUCLEOTIDE SEQUENCE [LARGE SCALE GENOMIC DNA]</scope>
    <source>
        <strain evidence="3">JCM 18303</strain>
    </source>
</reference>
<gene>
    <name evidence="2" type="ORF">GCM10023321_19840</name>
</gene>